<accession>A0AAJ3NKN9</accession>
<evidence type="ECO:0000313" key="2">
    <source>
        <dbReference type="EMBL" id="ORW64149.1"/>
    </source>
</evidence>
<keyword evidence="1" id="KW-1133">Transmembrane helix</keyword>
<gene>
    <name evidence="2" type="ORF">AWC23_26255</name>
</gene>
<dbReference type="EMBL" id="LQPR01000084">
    <property type="protein sequence ID" value="ORW64149.1"/>
    <property type="molecule type" value="Genomic_DNA"/>
</dbReference>
<feature type="transmembrane region" description="Helical" evidence="1">
    <location>
        <begin position="12"/>
        <end position="37"/>
    </location>
</feature>
<keyword evidence="3" id="KW-1185">Reference proteome</keyword>
<feature type="transmembrane region" description="Helical" evidence="1">
    <location>
        <begin position="78"/>
        <end position="104"/>
    </location>
</feature>
<organism evidence="2 3">
    <name type="scientific">Mycobacterium saskatchewanense</name>
    <dbReference type="NCBI Taxonomy" id="220927"/>
    <lineage>
        <taxon>Bacteria</taxon>
        <taxon>Bacillati</taxon>
        <taxon>Actinomycetota</taxon>
        <taxon>Actinomycetes</taxon>
        <taxon>Mycobacteriales</taxon>
        <taxon>Mycobacteriaceae</taxon>
        <taxon>Mycobacterium</taxon>
        <taxon>Mycobacterium simiae complex</taxon>
    </lineage>
</organism>
<evidence type="ECO:0000313" key="3">
    <source>
        <dbReference type="Proteomes" id="UP000193387"/>
    </source>
</evidence>
<dbReference type="Proteomes" id="UP000193387">
    <property type="component" value="Unassembled WGS sequence"/>
</dbReference>
<reference evidence="2 3" key="1">
    <citation type="submission" date="2016-01" db="EMBL/GenBank/DDBJ databases">
        <title>The new phylogeny of the genus Mycobacterium.</title>
        <authorList>
            <person name="Tarcisio F."/>
            <person name="Conor M."/>
            <person name="Antonella G."/>
            <person name="Elisabetta G."/>
            <person name="Giulia F.S."/>
            <person name="Sara T."/>
            <person name="Anna F."/>
            <person name="Clotilde B."/>
            <person name="Roberto B."/>
            <person name="Veronica D.S."/>
            <person name="Fabio R."/>
            <person name="Monica P."/>
            <person name="Olivier J."/>
            <person name="Enrico T."/>
            <person name="Nicola S."/>
        </authorList>
    </citation>
    <scope>NUCLEOTIDE SEQUENCE [LARGE SCALE GENOMIC DNA]</scope>
    <source>
        <strain evidence="2 3">DSM 44616</strain>
    </source>
</reference>
<protein>
    <recommendedName>
        <fullName evidence="4">DUF4190 domain-containing protein</fullName>
    </recommendedName>
</protein>
<keyword evidence="1" id="KW-0472">Membrane</keyword>
<evidence type="ECO:0008006" key="4">
    <source>
        <dbReference type="Google" id="ProtNLM"/>
    </source>
</evidence>
<dbReference type="AlphaFoldDB" id="A0AAJ3NKN9"/>
<name>A0AAJ3NKN9_9MYCO</name>
<keyword evidence="1" id="KW-0812">Transmembrane</keyword>
<proteinExistence type="predicted"/>
<evidence type="ECO:0000256" key="1">
    <source>
        <dbReference type="SAM" id="Phobius"/>
    </source>
</evidence>
<feature type="transmembrane region" description="Helical" evidence="1">
    <location>
        <begin position="43"/>
        <end position="66"/>
    </location>
</feature>
<sequence length="147" mass="15045">MRDSPPSSPRLGIISLGLAVVAVVVFWSVWGVAVAHAANVADVAIVVAAAASVVLGGGAVATGAVARRRLRRGPAGNGGIALAGVVLGFLAVVLPGLLLIYLAFLAYSGYQGFESCVRGAGASYPSYMCLKECPPFLDSLCRSQVRW</sequence>
<comment type="caution">
    <text evidence="2">The sequence shown here is derived from an EMBL/GenBank/DDBJ whole genome shotgun (WGS) entry which is preliminary data.</text>
</comment>